<evidence type="ECO:0000313" key="2">
    <source>
        <dbReference type="Proteomes" id="UP000231067"/>
    </source>
</evidence>
<accession>A0A2H0A4S2</accession>
<name>A0A2H0A4S2_9BACT</name>
<evidence type="ECO:0000313" key="1">
    <source>
        <dbReference type="EMBL" id="PIP40442.1"/>
    </source>
</evidence>
<gene>
    <name evidence="1" type="ORF">COX18_06730</name>
</gene>
<protein>
    <submittedName>
        <fullName evidence="1">Uncharacterized protein</fullName>
    </submittedName>
</protein>
<reference evidence="1 2" key="1">
    <citation type="submission" date="2017-09" db="EMBL/GenBank/DDBJ databases">
        <title>Depth-based differentiation of microbial function through sediment-hosted aquifers and enrichment of novel symbionts in the deep terrestrial subsurface.</title>
        <authorList>
            <person name="Probst A.J."/>
            <person name="Ladd B."/>
            <person name="Jarett J.K."/>
            <person name="Geller-Mcgrath D.E."/>
            <person name="Sieber C.M."/>
            <person name="Emerson J.B."/>
            <person name="Anantharaman K."/>
            <person name="Thomas B.C."/>
            <person name="Malmstrom R."/>
            <person name="Stieglmeier M."/>
            <person name="Klingl A."/>
            <person name="Woyke T."/>
            <person name="Ryan C.M."/>
            <person name="Banfield J.F."/>
        </authorList>
    </citation>
    <scope>NUCLEOTIDE SEQUENCE [LARGE SCALE GENOMIC DNA]</scope>
    <source>
        <strain evidence="1">CG23_combo_of_CG06-09_8_20_14_all_40_23</strain>
    </source>
</reference>
<dbReference type="AlphaFoldDB" id="A0A2H0A4S2"/>
<dbReference type="Proteomes" id="UP000231067">
    <property type="component" value="Unassembled WGS sequence"/>
</dbReference>
<sequence>MLVEKKLVGENGDSALFFLLKIGRCPHFPLGALSAAQVNIIGYYFGSSHSSAQKNEMVSKAMGKD</sequence>
<comment type="caution">
    <text evidence="1">The sequence shown here is derived from an EMBL/GenBank/DDBJ whole genome shotgun (WGS) entry which is preliminary data.</text>
</comment>
<dbReference type="EMBL" id="PCSH01000120">
    <property type="protein sequence ID" value="PIP40442.1"/>
    <property type="molecule type" value="Genomic_DNA"/>
</dbReference>
<proteinExistence type="predicted"/>
<organism evidence="1 2">
    <name type="scientific">Candidatus Desantisbacteria bacterium CG23_combo_of_CG06-09_8_20_14_all_40_23</name>
    <dbReference type="NCBI Taxonomy" id="1974550"/>
    <lineage>
        <taxon>Bacteria</taxon>
        <taxon>Candidatus Desantisiibacteriota</taxon>
    </lineage>
</organism>